<organism evidence="1 2">
    <name type="scientific">Sodalis glossinidius (strain morsitans)</name>
    <dbReference type="NCBI Taxonomy" id="343509"/>
    <lineage>
        <taxon>Bacteria</taxon>
        <taxon>Pseudomonadati</taxon>
        <taxon>Pseudomonadota</taxon>
        <taxon>Gammaproteobacteria</taxon>
        <taxon>Enterobacterales</taxon>
        <taxon>Bruguierivoracaceae</taxon>
        <taxon>Sodalis</taxon>
    </lineage>
</organism>
<sequence length="65" mass="6860">MTIALPSVLRPTYPVRIATRVVFFIAGFAMSTRAPLAAPCAHRLVCKRPIIAAACVLGATLPLLA</sequence>
<evidence type="ECO:0000313" key="2">
    <source>
        <dbReference type="Proteomes" id="UP000245838"/>
    </source>
</evidence>
<dbReference type="Proteomes" id="UP000245838">
    <property type="component" value="Chromosome sggmmb4_Chromosome"/>
</dbReference>
<dbReference type="EMBL" id="LN854557">
    <property type="protein sequence ID" value="CRL45694.1"/>
    <property type="molecule type" value="Genomic_DNA"/>
</dbReference>
<proteinExistence type="predicted"/>
<dbReference type="BioCyc" id="SGLO343509:SGP1_RS24460-MONOMER"/>
<reference evidence="1 2" key="1">
    <citation type="submission" date="2015-05" db="EMBL/GenBank/DDBJ databases">
        <authorList>
            <person name="Goodhead I."/>
        </authorList>
    </citation>
    <scope>NUCLEOTIDE SEQUENCE [LARGE SCALE GENOMIC DNA]</scope>
    <source>
        <strain evidence="2">morsitans</strain>
    </source>
</reference>
<name>A0A193QKH3_SODGM</name>
<dbReference type="AlphaFoldDB" id="A0A193QKH3"/>
<accession>A0A193QKH3</accession>
<protein>
    <submittedName>
        <fullName evidence="1">Uncharacterized protein</fullName>
    </submittedName>
</protein>
<gene>
    <name evidence="1" type="ORF">SGGMMB4_03688</name>
</gene>
<evidence type="ECO:0000313" key="1">
    <source>
        <dbReference type="EMBL" id="CRL45694.1"/>
    </source>
</evidence>